<protein>
    <submittedName>
        <fullName evidence="1">Uncharacterized protein</fullName>
    </submittedName>
</protein>
<name>A0A0F9LXU8_9ZZZZ</name>
<sequence length="75" mass="8842">MTNIPECPKHKKPMKLIKEGLIMKSYYCIEGKCKKTADVITLVMKGQEKYNKIQRETEAKIKNRNIKSLYKETTY</sequence>
<reference evidence="1" key="1">
    <citation type="journal article" date="2015" name="Nature">
        <title>Complex archaea that bridge the gap between prokaryotes and eukaryotes.</title>
        <authorList>
            <person name="Spang A."/>
            <person name="Saw J.H."/>
            <person name="Jorgensen S.L."/>
            <person name="Zaremba-Niedzwiedzka K."/>
            <person name="Martijn J."/>
            <person name="Lind A.E."/>
            <person name="van Eijk R."/>
            <person name="Schleper C."/>
            <person name="Guy L."/>
            <person name="Ettema T.J."/>
        </authorList>
    </citation>
    <scope>NUCLEOTIDE SEQUENCE</scope>
</reference>
<dbReference type="AlphaFoldDB" id="A0A0F9LXU8"/>
<comment type="caution">
    <text evidence="1">The sequence shown here is derived from an EMBL/GenBank/DDBJ whole genome shotgun (WGS) entry which is preliminary data.</text>
</comment>
<proteinExistence type="predicted"/>
<accession>A0A0F9LXU8</accession>
<gene>
    <name evidence="1" type="ORF">LCGC14_1527410</name>
</gene>
<organism evidence="1">
    <name type="scientific">marine sediment metagenome</name>
    <dbReference type="NCBI Taxonomy" id="412755"/>
    <lineage>
        <taxon>unclassified sequences</taxon>
        <taxon>metagenomes</taxon>
        <taxon>ecological metagenomes</taxon>
    </lineage>
</organism>
<dbReference type="EMBL" id="LAZR01011405">
    <property type="protein sequence ID" value="KKM61872.1"/>
    <property type="molecule type" value="Genomic_DNA"/>
</dbReference>
<evidence type="ECO:0000313" key="1">
    <source>
        <dbReference type="EMBL" id="KKM61872.1"/>
    </source>
</evidence>